<feature type="signal peptide" evidence="1">
    <location>
        <begin position="1"/>
        <end position="24"/>
    </location>
</feature>
<name>A0A316GIP3_9RHOB</name>
<gene>
    <name evidence="2" type="ORF">C7455_106150</name>
</gene>
<comment type="caution">
    <text evidence="2">The sequence shown here is derived from an EMBL/GenBank/DDBJ whole genome shotgun (WGS) entry which is preliminary data.</text>
</comment>
<evidence type="ECO:0000256" key="1">
    <source>
        <dbReference type="SAM" id="SignalP"/>
    </source>
</evidence>
<organism evidence="2 3">
    <name type="scientific">Roseicyclus mahoneyensis</name>
    <dbReference type="NCBI Taxonomy" id="164332"/>
    <lineage>
        <taxon>Bacteria</taxon>
        <taxon>Pseudomonadati</taxon>
        <taxon>Pseudomonadota</taxon>
        <taxon>Alphaproteobacteria</taxon>
        <taxon>Rhodobacterales</taxon>
        <taxon>Roseobacteraceae</taxon>
        <taxon>Roseicyclus</taxon>
    </lineage>
</organism>
<keyword evidence="3" id="KW-1185">Reference proteome</keyword>
<feature type="chain" id="PRO_5016318004" evidence="1">
    <location>
        <begin position="25"/>
        <end position="501"/>
    </location>
</feature>
<evidence type="ECO:0000313" key="3">
    <source>
        <dbReference type="Proteomes" id="UP000245708"/>
    </source>
</evidence>
<reference evidence="2 3" key="1">
    <citation type="submission" date="2018-05" db="EMBL/GenBank/DDBJ databases">
        <title>Genomic Encyclopedia of Type Strains, Phase IV (KMG-IV): sequencing the most valuable type-strain genomes for metagenomic binning, comparative biology and taxonomic classification.</title>
        <authorList>
            <person name="Goeker M."/>
        </authorList>
    </citation>
    <scope>NUCLEOTIDE SEQUENCE [LARGE SCALE GENOMIC DNA]</scope>
    <source>
        <strain evidence="2 3">DSM 16097</strain>
    </source>
</reference>
<evidence type="ECO:0000313" key="2">
    <source>
        <dbReference type="EMBL" id="PWK59862.1"/>
    </source>
</evidence>
<proteinExistence type="predicted"/>
<dbReference type="Proteomes" id="UP000245708">
    <property type="component" value="Unassembled WGS sequence"/>
</dbReference>
<dbReference type="Pfam" id="PF09898">
    <property type="entry name" value="DUF2125"/>
    <property type="match status" value="1"/>
</dbReference>
<sequence>MPRPKLLSMTISAIALSLASPALAVTAEELWAEWQAQATALGQTMTAAEVVPASGSLTLRGFSSSFSDGEVSTVGRVDEIVMTENADGSVAIDMSDVYAITISFTDLPGDPPVNIGVNMIMPDLVMTARGDVGARIYDYSASRITFEEGPITGGNGIQPTIDMTIGVEDLTATYQVDGTNPENIAYTTSSEIGGIAGAIDILPPPDEEGRLKLTFALGPTSLTGSGQLGNLAELASNPEIMPTDFDLNGDITYGSASFEMTFEHPTDAFNAFASNEGGSLRTVFSESALEYRITTTGSSSYFAGGGSPVPIEYSVGSAEIALRVPLGTATDPQPVAARLAFQDVDVGDGVWAMADPAASFPRDPITVIADISGNIRVLTDLLHPDAAGAAMFGQSPAELVDMTVNELRVSVGGATLSGSGSATFAPGPVPMPVGSVDLQLSGGNALLDRLQASGLVPIEQLAMARGLLGAFARPGATPDTLESTIQFTEGGGITANGVPLQ</sequence>
<protein>
    <submittedName>
        <fullName evidence="2">Uncharacterized protein DUF2125</fullName>
    </submittedName>
</protein>
<keyword evidence="1" id="KW-0732">Signal</keyword>
<dbReference type="InterPro" id="IPR018666">
    <property type="entry name" value="DUF2125"/>
</dbReference>
<dbReference type="AlphaFoldDB" id="A0A316GIP3"/>
<accession>A0A316GIP3</accession>
<dbReference type="EMBL" id="QGGW01000006">
    <property type="protein sequence ID" value="PWK59862.1"/>
    <property type="molecule type" value="Genomic_DNA"/>
</dbReference>